<dbReference type="InterPro" id="IPR032675">
    <property type="entry name" value="LRR_dom_sf"/>
</dbReference>
<dbReference type="EMBL" id="QEAP01000086">
    <property type="protein sequence ID" value="TPX75312.1"/>
    <property type="molecule type" value="Genomic_DNA"/>
</dbReference>
<name>A0A507FGM2_9FUNG</name>
<dbReference type="PANTHER" id="PTHR48065:SF75">
    <property type="entry name" value="LEUCINE-RICH REPEAT-CONTAINING N-TERMINAL PLANT-TYPE DOMAIN-CONTAINING PROTEIN"/>
    <property type="match status" value="1"/>
</dbReference>
<dbReference type="AlphaFoldDB" id="A0A507FGM2"/>
<gene>
    <name evidence="3" type="ORF">CcCBS67573_g03419</name>
</gene>
<accession>A0A507FGM2</accession>
<keyword evidence="4" id="KW-1185">Reference proteome</keyword>
<dbReference type="PROSITE" id="PS50181">
    <property type="entry name" value="FBOX"/>
    <property type="match status" value="1"/>
</dbReference>
<dbReference type="Gene3D" id="3.80.10.10">
    <property type="entry name" value="Ribonuclease Inhibitor"/>
    <property type="match status" value="1"/>
</dbReference>
<dbReference type="Pfam" id="PF13855">
    <property type="entry name" value="LRR_8"/>
    <property type="match status" value="1"/>
</dbReference>
<proteinExistence type="predicted"/>
<evidence type="ECO:0000313" key="4">
    <source>
        <dbReference type="Proteomes" id="UP000320333"/>
    </source>
</evidence>
<dbReference type="FunFam" id="3.80.10.10:FF:000383">
    <property type="entry name" value="Leucine-rich repeat receptor protein kinase EMS1"/>
    <property type="match status" value="1"/>
</dbReference>
<evidence type="ECO:0000256" key="1">
    <source>
        <dbReference type="ARBA" id="ARBA00022737"/>
    </source>
</evidence>
<sequence>MDRTTPTLQTLPVELVRNILSYIQPSDAVRLRLLSTSINCVISSKYFARLNLLRFPRPPVSDADFTKEDDDFFHLPSNYQIVYIALFLQNAHHLDWKSRRRLDTAAFPKALGRLPHLMSLNLSDNLIEGPIPVELMDVDTLKLLILSKNLLSATIPVQIFHLVNLKILDLSYNRLEGTIPREIGHCTELRVLALQHNKLTGSIPRDLNNLTQLRILSLFRNDLSGPVPDVGALLFLEQMLLFKNRLSGPIPPSIRRLPCIQLCDLRYNEDLTCMADPDFDLFAEFDGSNGDEHGGTNASSASSGFGWLDSLLGDHGSGASRGSVPELR</sequence>
<organism evidence="3 4">
    <name type="scientific">Chytriomyces confervae</name>
    <dbReference type="NCBI Taxonomy" id="246404"/>
    <lineage>
        <taxon>Eukaryota</taxon>
        <taxon>Fungi</taxon>
        <taxon>Fungi incertae sedis</taxon>
        <taxon>Chytridiomycota</taxon>
        <taxon>Chytridiomycota incertae sedis</taxon>
        <taxon>Chytridiomycetes</taxon>
        <taxon>Chytridiales</taxon>
        <taxon>Chytriomycetaceae</taxon>
        <taxon>Chytriomyces</taxon>
    </lineage>
</organism>
<dbReference type="OrthoDB" id="676979at2759"/>
<dbReference type="SUPFAM" id="SSF52058">
    <property type="entry name" value="L domain-like"/>
    <property type="match status" value="1"/>
</dbReference>
<reference evidence="3 4" key="1">
    <citation type="journal article" date="2019" name="Sci. Rep.">
        <title>Comparative genomics of chytrid fungi reveal insights into the obligate biotrophic and pathogenic lifestyle of Synchytrium endobioticum.</title>
        <authorList>
            <person name="van de Vossenberg B.T.L.H."/>
            <person name="Warris S."/>
            <person name="Nguyen H.D.T."/>
            <person name="van Gent-Pelzer M.P.E."/>
            <person name="Joly D.L."/>
            <person name="van de Geest H.C."/>
            <person name="Bonants P.J.M."/>
            <person name="Smith D.S."/>
            <person name="Levesque C.A."/>
            <person name="van der Lee T.A.J."/>
        </authorList>
    </citation>
    <scope>NUCLEOTIDE SEQUENCE [LARGE SCALE GENOMIC DNA]</scope>
    <source>
        <strain evidence="3 4">CBS 675.73</strain>
    </source>
</reference>
<evidence type="ECO:0000313" key="3">
    <source>
        <dbReference type="EMBL" id="TPX75312.1"/>
    </source>
</evidence>
<dbReference type="Pfam" id="PF00646">
    <property type="entry name" value="F-box"/>
    <property type="match status" value="1"/>
</dbReference>
<dbReference type="InterPro" id="IPR001810">
    <property type="entry name" value="F-box_dom"/>
</dbReference>
<protein>
    <recommendedName>
        <fullName evidence="2">F-box domain-containing protein</fullName>
    </recommendedName>
</protein>
<feature type="domain" description="F-box" evidence="2">
    <location>
        <begin position="5"/>
        <end position="50"/>
    </location>
</feature>
<dbReference type="SUPFAM" id="SSF81383">
    <property type="entry name" value="F-box domain"/>
    <property type="match status" value="1"/>
</dbReference>
<keyword evidence="1" id="KW-0677">Repeat</keyword>
<dbReference type="InterPro" id="IPR001611">
    <property type="entry name" value="Leu-rich_rpt"/>
</dbReference>
<evidence type="ECO:0000259" key="2">
    <source>
        <dbReference type="PROSITE" id="PS50181"/>
    </source>
</evidence>
<dbReference type="Pfam" id="PF00560">
    <property type="entry name" value="LRR_1"/>
    <property type="match status" value="1"/>
</dbReference>
<dbReference type="Proteomes" id="UP000320333">
    <property type="component" value="Unassembled WGS sequence"/>
</dbReference>
<dbReference type="SMART" id="SM00256">
    <property type="entry name" value="FBOX"/>
    <property type="match status" value="1"/>
</dbReference>
<comment type="caution">
    <text evidence="3">The sequence shown here is derived from an EMBL/GenBank/DDBJ whole genome shotgun (WGS) entry which is preliminary data.</text>
</comment>
<dbReference type="PANTHER" id="PTHR48065">
    <property type="entry name" value="OS10G0469600 PROTEIN"/>
    <property type="match status" value="1"/>
</dbReference>
<dbReference type="InterPro" id="IPR036047">
    <property type="entry name" value="F-box-like_dom_sf"/>
</dbReference>